<keyword evidence="1" id="KW-0378">Hydrolase</keyword>
<dbReference type="SUPFAM" id="SSF55608">
    <property type="entry name" value="Homing endonucleases"/>
    <property type="match status" value="1"/>
</dbReference>
<proteinExistence type="predicted"/>
<dbReference type="Gene3D" id="3.10.28.10">
    <property type="entry name" value="Homing endonucleases"/>
    <property type="match status" value="1"/>
</dbReference>
<organism evidence="1 2">
    <name type="scientific">Halorubrum tailed virus 27</name>
    <dbReference type="NCBI Taxonomy" id="2878008"/>
    <lineage>
        <taxon>Viruses</taxon>
        <taxon>Duplodnaviria</taxon>
        <taxon>Heunggongvirae</taxon>
        <taxon>Uroviricota</taxon>
        <taxon>Caudoviricetes</taxon>
        <taxon>Thumleimavirales</taxon>
        <taxon>Hafunaviridae</taxon>
        <taxon>Minorvirus</taxon>
        <taxon>Minorvirus thailandense</taxon>
        <taxon>Minorvirus HRTV27</taxon>
    </lineage>
</organism>
<reference evidence="1" key="1">
    <citation type="submission" date="2021-05" db="EMBL/GenBank/DDBJ databases">
        <title>Diversity, taxonomy and evolution of archaeal viruses of the class Caudoviricetes.</title>
        <authorList>
            <person name="Liu Y."/>
            <person name="Demina T.A."/>
            <person name="Roux S."/>
            <person name="Aiewsakun P."/>
            <person name="Kazlauskas D."/>
            <person name="Simmonds P."/>
            <person name="Prangishvili D."/>
            <person name="Oksanen H.M."/>
            <person name="Krupovic M."/>
        </authorList>
    </citation>
    <scope>NUCLEOTIDE SEQUENCE</scope>
    <source>
        <strain evidence="1">HRTV-27/27</strain>
    </source>
</reference>
<evidence type="ECO:0000313" key="1">
    <source>
        <dbReference type="EMBL" id="UBF22765.1"/>
    </source>
</evidence>
<keyword evidence="1" id="KW-0255">Endonuclease</keyword>
<keyword evidence="2" id="KW-1185">Reference proteome</keyword>
<protein>
    <submittedName>
        <fullName evidence="1">LAGLIDADG endonuclease</fullName>
    </submittedName>
</protein>
<accession>A0AAE9BXQ3</accession>
<dbReference type="InterPro" id="IPR027434">
    <property type="entry name" value="Homing_endonucl"/>
</dbReference>
<gene>
    <name evidence="1" type="ORF">HRTV-27_gp72</name>
</gene>
<dbReference type="EMBL" id="MZ334522">
    <property type="protein sequence ID" value="UBF22765.1"/>
    <property type="molecule type" value="Genomic_DNA"/>
</dbReference>
<dbReference type="Proteomes" id="UP000827260">
    <property type="component" value="Segment"/>
</dbReference>
<name>A0AAE9BXQ3_9CAUD</name>
<sequence length="171" mass="19585">MSTESGEDDLVNVYVAGVFDAEHAIRVGIEKSDSHRVGYQIVPKIELRSTSRELVNVVLNWLRSIGVHARMENRGTNRSSYLIQIEKRDDVERVIEAIRPYLIVQDRTADVVLEEIIGRLNEDRVITEERFVEMVGYADSLPDISPGNKKYTASYFREEFGLEEPEEEPEA</sequence>
<keyword evidence="1" id="KW-0540">Nuclease</keyword>
<dbReference type="GO" id="GO:0004519">
    <property type="term" value="F:endonuclease activity"/>
    <property type="evidence" value="ECO:0007669"/>
    <property type="project" value="UniProtKB-KW"/>
</dbReference>
<evidence type="ECO:0000313" key="2">
    <source>
        <dbReference type="Proteomes" id="UP000827260"/>
    </source>
</evidence>